<accession>A0A849BED3</accession>
<dbReference type="PANTHER" id="PTHR33877:SF2">
    <property type="entry name" value="OS07G0170200 PROTEIN"/>
    <property type="match status" value="1"/>
</dbReference>
<comment type="caution">
    <text evidence="2">The sequence shown here is derived from an EMBL/GenBank/DDBJ whole genome shotgun (WGS) entry which is preliminary data.</text>
</comment>
<dbReference type="GO" id="GO:0008270">
    <property type="term" value="F:zinc ion binding"/>
    <property type="evidence" value="ECO:0007669"/>
    <property type="project" value="InterPro"/>
</dbReference>
<dbReference type="CDD" id="cd00085">
    <property type="entry name" value="HNHc"/>
    <property type="match status" value="1"/>
</dbReference>
<organism evidence="2 3">
    <name type="scientific">Cupriavidus gilardii</name>
    <dbReference type="NCBI Taxonomy" id="82541"/>
    <lineage>
        <taxon>Bacteria</taxon>
        <taxon>Pseudomonadati</taxon>
        <taxon>Pseudomonadota</taxon>
        <taxon>Betaproteobacteria</taxon>
        <taxon>Burkholderiales</taxon>
        <taxon>Burkholderiaceae</taxon>
        <taxon>Cupriavidus</taxon>
    </lineage>
</organism>
<dbReference type="PANTHER" id="PTHR33877">
    <property type="entry name" value="SLL1193 PROTEIN"/>
    <property type="match status" value="1"/>
</dbReference>
<dbReference type="SMART" id="SM00507">
    <property type="entry name" value="HNHc"/>
    <property type="match status" value="1"/>
</dbReference>
<name>A0A849BED3_9BURK</name>
<dbReference type="GO" id="GO:0003676">
    <property type="term" value="F:nucleic acid binding"/>
    <property type="evidence" value="ECO:0007669"/>
    <property type="project" value="InterPro"/>
</dbReference>
<feature type="domain" description="HNH nuclease" evidence="1">
    <location>
        <begin position="10"/>
        <end position="63"/>
    </location>
</feature>
<evidence type="ECO:0000259" key="1">
    <source>
        <dbReference type="SMART" id="SM00507"/>
    </source>
</evidence>
<proteinExistence type="predicted"/>
<dbReference type="InterPro" id="IPR003615">
    <property type="entry name" value="HNH_nuc"/>
</dbReference>
<dbReference type="Gene3D" id="1.10.30.50">
    <property type="match status" value="1"/>
</dbReference>
<keyword evidence="2" id="KW-0255">Endonuclease</keyword>
<dbReference type="GO" id="GO:0004519">
    <property type="term" value="F:endonuclease activity"/>
    <property type="evidence" value="ECO:0007669"/>
    <property type="project" value="UniProtKB-KW"/>
</dbReference>
<evidence type="ECO:0000313" key="2">
    <source>
        <dbReference type="EMBL" id="NNH14321.1"/>
    </source>
</evidence>
<gene>
    <name evidence="2" type="ORF">HLB16_26105</name>
</gene>
<reference evidence="2 3" key="1">
    <citation type="submission" date="2020-05" db="EMBL/GenBank/DDBJ databases">
        <title>MicrobeNet Type strains.</title>
        <authorList>
            <person name="Nicholson A.C."/>
        </authorList>
    </citation>
    <scope>NUCLEOTIDE SEQUENCE [LARGE SCALE GENOMIC DNA]</scope>
    <source>
        <strain evidence="2 3">ATCC 700815</strain>
    </source>
</reference>
<sequence>MPSRRTIGKKLRFEVFKRDGFKCQYCGASAPDVILEVDHINPVSKGGENDLLNLITSCRGCNAGKSDVLLSDDAAIQKQRAMLEELSMRREQLEMMLAWRDGLKKIDDEVVETAAVAWEAQTRGWSLNDSGRRGLKTILRTVPLPQVLDAIEIAAEKYLKADDKGNCTAESVELAWAKVGPIAKTLLLPDYERRLLYIRGICRNRFSYCNDHRCIELLKEAYHAGVDIDTLTSIAKDERNWTGWQSAMLYAIEGAL</sequence>
<dbReference type="InterPro" id="IPR052892">
    <property type="entry name" value="NA-targeting_endonuclease"/>
</dbReference>
<keyword evidence="2" id="KW-0378">Hydrolase</keyword>
<dbReference type="Proteomes" id="UP000542973">
    <property type="component" value="Unassembled WGS sequence"/>
</dbReference>
<evidence type="ECO:0000313" key="3">
    <source>
        <dbReference type="Proteomes" id="UP000542973"/>
    </source>
</evidence>
<dbReference type="RefSeq" id="WP_151023596.1">
    <property type="nucleotide sequence ID" value="NZ_BAAAEB010000054.1"/>
</dbReference>
<dbReference type="EMBL" id="JABEMD010000094">
    <property type="protein sequence ID" value="NNH14321.1"/>
    <property type="molecule type" value="Genomic_DNA"/>
</dbReference>
<protein>
    <submittedName>
        <fullName evidence="2">HNH endonuclease</fullName>
    </submittedName>
</protein>
<dbReference type="AlphaFoldDB" id="A0A849BED3"/>
<keyword evidence="2" id="KW-0540">Nuclease</keyword>
<dbReference type="Pfam" id="PF01844">
    <property type="entry name" value="HNH"/>
    <property type="match status" value="1"/>
</dbReference>
<dbReference type="InterPro" id="IPR002711">
    <property type="entry name" value="HNH"/>
</dbReference>